<comment type="caution">
    <text evidence="6">The sequence shown here is derived from an EMBL/GenBank/DDBJ whole genome shotgun (WGS) entry which is preliminary data.</text>
</comment>
<sequence length="571" mass="64730">MEIIPVSWSDQPNPIPNLRTRTFFITDHPLDEQILKSGLDKLIRNHWRKLGARIFPSRGDTRLEYHLPHVFPDDYELFKWSSVSAGYSYGETYELSKILHPGDGIAFLPNMETIDARLRPQDWPYERKDEPPNSPLLYVHLTKFSDGAVLATSLPHVFADQGGLANIVKAWLTVIEGKVPPKMTGYKYDVLGGEKLSNVEVNQNDRIGRMRIRNKKEESRLVFLPIQVVQNLRDKARERLDGKHILASEISNGDIITAIFTKLARIDTETKYDISLSSTINLRDRIPELHGERGEGYVHNAVHYATSNFTIKPSTEIDEIALQNRIAVNKALEESDIKAGVKTLRELAKANQVMLICEPHHKLYSSSNWSGSWQGIDFTKAAPKSYDLSNHRKEMVVLGQSKTLKAPLRYRVAIMCRTSEGFWCDFAAPVKTMALVEKFFSIASVTILGFSEWRGSLPGHEKPWGLRVPFWINQMFPALKALPRPEPAEGSSEDHKHWLEESDKWTSLRCKCGRGYFCREHGDWISGHEVGAGNAVPGDQQQNGSCPSYHYDDSERETYVGQRDGGQMSTA</sequence>
<evidence type="ECO:0000313" key="7">
    <source>
        <dbReference type="Proteomes" id="UP000530670"/>
    </source>
</evidence>
<evidence type="ECO:0000256" key="1">
    <source>
        <dbReference type="ARBA" id="ARBA00005179"/>
    </source>
</evidence>
<dbReference type="PANTHER" id="PTHR31896">
    <property type="entry name" value="FAMILY REGULATORY PROTEIN, PUTATIVE (AFU_ORTHOLOGUE AFUA_3G14730)-RELATED"/>
    <property type="match status" value="1"/>
</dbReference>
<comment type="similarity">
    <text evidence="2">Belongs to the plant acyltransferase family.</text>
</comment>
<dbReference type="Gene3D" id="3.30.559.10">
    <property type="entry name" value="Chloramphenicol acetyltransferase-like domain"/>
    <property type="match status" value="2"/>
</dbReference>
<evidence type="ECO:0000313" key="6">
    <source>
        <dbReference type="EMBL" id="KAF5627220.1"/>
    </source>
</evidence>
<dbReference type="OrthoDB" id="21502at2759"/>
<evidence type="ECO:0000256" key="4">
    <source>
        <dbReference type="ARBA" id="ARBA00023315"/>
    </source>
</evidence>
<comment type="pathway">
    <text evidence="1">Secondary metabolite biosynthesis.</text>
</comment>
<proteinExistence type="inferred from homology"/>
<dbReference type="InterPro" id="IPR051283">
    <property type="entry name" value="Sec_Metabolite_Acyltrans"/>
</dbReference>
<dbReference type="RefSeq" id="XP_037203557.1">
    <property type="nucleotide sequence ID" value="XM_037356213.1"/>
</dbReference>
<organism evidence="6 7">
    <name type="scientific">Fusarium tjaetaba</name>
    <dbReference type="NCBI Taxonomy" id="1567544"/>
    <lineage>
        <taxon>Eukaryota</taxon>
        <taxon>Fungi</taxon>
        <taxon>Dikarya</taxon>
        <taxon>Ascomycota</taxon>
        <taxon>Pezizomycotina</taxon>
        <taxon>Sordariomycetes</taxon>
        <taxon>Hypocreomycetidae</taxon>
        <taxon>Hypocreales</taxon>
        <taxon>Nectriaceae</taxon>
        <taxon>Fusarium</taxon>
        <taxon>Fusarium fujikuroi species complex</taxon>
    </lineage>
</organism>
<reference evidence="6 7" key="1">
    <citation type="submission" date="2020-05" db="EMBL/GenBank/DDBJ databases">
        <title>Identification and distribution of gene clusters putatively required for synthesis of sphingolipid metabolism inhibitors in phylogenetically diverse species of the filamentous fungus Fusarium.</title>
        <authorList>
            <person name="Kim H.-S."/>
            <person name="Busman M."/>
            <person name="Brown D.W."/>
            <person name="Divon H."/>
            <person name="Uhlig S."/>
            <person name="Proctor R.H."/>
        </authorList>
    </citation>
    <scope>NUCLEOTIDE SEQUENCE [LARGE SCALE GENOMIC DNA]</scope>
    <source>
        <strain evidence="6 7">NRRL 66243</strain>
    </source>
</reference>
<accession>A0A8H5R1J8</accession>
<evidence type="ECO:0000256" key="2">
    <source>
        <dbReference type="ARBA" id="ARBA00009861"/>
    </source>
</evidence>
<evidence type="ECO:0000256" key="5">
    <source>
        <dbReference type="SAM" id="MobiDB-lite"/>
    </source>
</evidence>
<dbReference type="AlphaFoldDB" id="A0A8H5R1J8"/>
<keyword evidence="7" id="KW-1185">Reference proteome</keyword>
<dbReference type="InterPro" id="IPR023213">
    <property type="entry name" value="CAT-like_dom_sf"/>
</dbReference>
<name>A0A8H5R1J8_9HYPO</name>
<dbReference type="Proteomes" id="UP000530670">
    <property type="component" value="Unassembled WGS sequence"/>
</dbReference>
<keyword evidence="3" id="KW-0808">Transferase</keyword>
<dbReference type="GO" id="GO:0016746">
    <property type="term" value="F:acyltransferase activity"/>
    <property type="evidence" value="ECO:0007669"/>
    <property type="project" value="UniProtKB-KW"/>
</dbReference>
<dbReference type="Pfam" id="PF02458">
    <property type="entry name" value="Transferase"/>
    <property type="match status" value="1"/>
</dbReference>
<feature type="region of interest" description="Disordered" evidence="5">
    <location>
        <begin position="532"/>
        <end position="571"/>
    </location>
</feature>
<protein>
    <submittedName>
        <fullName evidence="6">Uncharacterized protein</fullName>
    </submittedName>
</protein>
<dbReference type="GeneID" id="59308483"/>
<dbReference type="PANTHER" id="PTHR31896:SF69">
    <property type="entry name" value="FAMILY REGULATORY PROTEIN, PUTATIVE (AFU_ORTHOLOGUE AFUA_3G14730)-RELATED"/>
    <property type="match status" value="1"/>
</dbReference>
<dbReference type="EMBL" id="JAAQRI010000212">
    <property type="protein sequence ID" value="KAF5627220.1"/>
    <property type="molecule type" value="Genomic_DNA"/>
</dbReference>
<evidence type="ECO:0000256" key="3">
    <source>
        <dbReference type="ARBA" id="ARBA00022679"/>
    </source>
</evidence>
<keyword evidence="4" id="KW-0012">Acyltransferase</keyword>
<gene>
    <name evidence="6" type="ORF">FTJAE_9305</name>
</gene>